<feature type="compositionally biased region" description="Polar residues" evidence="1">
    <location>
        <begin position="121"/>
        <end position="148"/>
    </location>
</feature>
<evidence type="ECO:0008006" key="4">
    <source>
        <dbReference type="Google" id="ProtNLM"/>
    </source>
</evidence>
<dbReference type="InParanoid" id="A0A067N569"/>
<gene>
    <name evidence="2" type="ORF">PLEOSDRAFT_1050083</name>
</gene>
<feature type="region of interest" description="Disordered" evidence="1">
    <location>
        <begin position="102"/>
        <end position="148"/>
    </location>
</feature>
<reference evidence="3" key="1">
    <citation type="journal article" date="2014" name="Proc. Natl. Acad. Sci. U.S.A.">
        <title>Extensive sampling of basidiomycete genomes demonstrates inadequacy of the white-rot/brown-rot paradigm for wood decay fungi.</title>
        <authorList>
            <person name="Riley R."/>
            <person name="Salamov A.A."/>
            <person name="Brown D.W."/>
            <person name="Nagy L.G."/>
            <person name="Floudas D."/>
            <person name="Held B.W."/>
            <person name="Levasseur A."/>
            <person name="Lombard V."/>
            <person name="Morin E."/>
            <person name="Otillar R."/>
            <person name="Lindquist E.A."/>
            <person name="Sun H."/>
            <person name="LaButti K.M."/>
            <person name="Schmutz J."/>
            <person name="Jabbour D."/>
            <person name="Luo H."/>
            <person name="Baker S.E."/>
            <person name="Pisabarro A.G."/>
            <person name="Walton J.D."/>
            <person name="Blanchette R.A."/>
            <person name="Henrissat B."/>
            <person name="Martin F."/>
            <person name="Cullen D."/>
            <person name="Hibbett D.S."/>
            <person name="Grigoriev I.V."/>
        </authorList>
    </citation>
    <scope>NUCLEOTIDE SEQUENCE [LARGE SCALE GENOMIC DNA]</scope>
    <source>
        <strain evidence="3">PC15</strain>
    </source>
</reference>
<accession>A0A067N569</accession>
<dbReference type="AlphaFoldDB" id="A0A067N569"/>
<organism evidence="2 3">
    <name type="scientific">Pleurotus ostreatus (strain PC15)</name>
    <name type="common">Oyster mushroom</name>
    <dbReference type="NCBI Taxonomy" id="1137138"/>
    <lineage>
        <taxon>Eukaryota</taxon>
        <taxon>Fungi</taxon>
        <taxon>Dikarya</taxon>
        <taxon>Basidiomycota</taxon>
        <taxon>Agaricomycotina</taxon>
        <taxon>Agaricomycetes</taxon>
        <taxon>Agaricomycetidae</taxon>
        <taxon>Agaricales</taxon>
        <taxon>Pleurotineae</taxon>
        <taxon>Pleurotaceae</taxon>
        <taxon>Pleurotus</taxon>
    </lineage>
</organism>
<evidence type="ECO:0000313" key="3">
    <source>
        <dbReference type="Proteomes" id="UP000027073"/>
    </source>
</evidence>
<dbReference type="EMBL" id="KL198014">
    <property type="protein sequence ID" value="KDQ22125.1"/>
    <property type="molecule type" value="Genomic_DNA"/>
</dbReference>
<evidence type="ECO:0000313" key="2">
    <source>
        <dbReference type="EMBL" id="KDQ22125.1"/>
    </source>
</evidence>
<dbReference type="OrthoDB" id="8023605at2759"/>
<name>A0A067N569_PLEO1</name>
<dbReference type="VEuPathDB" id="FungiDB:PLEOSDRAFT_1050083"/>
<dbReference type="Proteomes" id="UP000027073">
    <property type="component" value="Unassembled WGS sequence"/>
</dbReference>
<dbReference type="STRING" id="1137138.A0A067N569"/>
<proteinExistence type="predicted"/>
<feature type="compositionally biased region" description="Acidic residues" evidence="1">
    <location>
        <begin position="108"/>
        <end position="117"/>
    </location>
</feature>
<evidence type="ECO:0000256" key="1">
    <source>
        <dbReference type="SAM" id="MobiDB-lite"/>
    </source>
</evidence>
<dbReference type="HOGENOM" id="CLU_000384_22_7_1"/>
<sequence length="148" mass="16862">MREKVIRSRIASLEEFERRFVRTIKDFNFLPGQLVLVRDKKIEGDHSLKHLPRYMGPMVVVRRTHGGSYVLSELDGSVSNLRYAAFRVIPYYARHRHLLPVPQAAEPDGSEESEDPPEPQTAANFAGLQNTTNGRVLTPSRQPNRLVV</sequence>
<protein>
    <recommendedName>
        <fullName evidence="4">Integrase zinc-binding domain-containing protein</fullName>
    </recommendedName>
</protein>